<dbReference type="RefSeq" id="WP_090441466.1">
    <property type="nucleotide sequence ID" value="NZ_FOHU01000004.1"/>
</dbReference>
<evidence type="ECO:0000256" key="2">
    <source>
        <dbReference type="ARBA" id="ARBA00023015"/>
    </source>
</evidence>
<evidence type="ECO:0000256" key="6">
    <source>
        <dbReference type="HAMAP-Rule" id="MF_02064"/>
    </source>
</evidence>
<keyword evidence="3 6" id="KW-0731">Sigma factor</keyword>
<protein>
    <recommendedName>
        <fullName evidence="6">RNA polymerase sigma factor SigI</fullName>
    </recommendedName>
</protein>
<dbReference type="Pfam" id="PF04542">
    <property type="entry name" value="Sigma70_r2"/>
    <property type="match status" value="1"/>
</dbReference>
<dbReference type="GO" id="GO:0006352">
    <property type="term" value="P:DNA-templated transcription initiation"/>
    <property type="evidence" value="ECO:0007669"/>
    <property type="project" value="UniProtKB-UniRule"/>
</dbReference>
<evidence type="ECO:0000256" key="5">
    <source>
        <dbReference type="ARBA" id="ARBA00023163"/>
    </source>
</evidence>
<dbReference type="STRING" id="426128.SAMN05660297_01438"/>
<feature type="DNA-binding region" description="H-T-H motif" evidence="6">
    <location>
        <begin position="193"/>
        <end position="212"/>
    </location>
</feature>
<keyword evidence="5 6" id="KW-0804">Transcription</keyword>
<dbReference type="GO" id="GO:0003677">
    <property type="term" value="F:DNA binding"/>
    <property type="evidence" value="ECO:0007669"/>
    <property type="project" value="UniProtKB-UniRule"/>
</dbReference>
<dbReference type="PIRSF" id="PIRSF038953">
    <property type="entry name" value="SigI"/>
    <property type="match status" value="1"/>
</dbReference>
<keyword evidence="2 6" id="KW-0805">Transcription regulation</keyword>
<keyword evidence="4 6" id="KW-0238">DNA-binding</keyword>
<proteinExistence type="inferred from homology"/>
<comment type="function">
    <text evidence="6">Sigma factors are initiation factors that promote the attachment of RNA polymerase to specific initiation sites and are then released.</text>
</comment>
<dbReference type="NCBIfam" id="TIGR02937">
    <property type="entry name" value="sigma70-ECF"/>
    <property type="match status" value="1"/>
</dbReference>
<dbReference type="SUPFAM" id="SSF88946">
    <property type="entry name" value="Sigma2 domain of RNA polymerase sigma factors"/>
    <property type="match status" value="1"/>
</dbReference>
<comment type="subcellular location">
    <subcellularLocation>
        <location evidence="6">Cytoplasm</location>
    </subcellularLocation>
</comment>
<gene>
    <name evidence="6" type="primary">sigI</name>
    <name evidence="8" type="ORF">SAMN05660297_01438</name>
</gene>
<dbReference type="PANTHER" id="PTHR30385:SF6">
    <property type="entry name" value="RNA POLYMERASE SIGMA FACTOR SIGI"/>
    <property type="match status" value="1"/>
</dbReference>
<dbReference type="InterPro" id="IPR013325">
    <property type="entry name" value="RNA_pol_sigma_r2"/>
</dbReference>
<dbReference type="GO" id="GO:0016987">
    <property type="term" value="F:sigma factor activity"/>
    <property type="evidence" value="ECO:0007669"/>
    <property type="project" value="UniProtKB-UniRule"/>
</dbReference>
<evidence type="ECO:0000256" key="4">
    <source>
        <dbReference type="ARBA" id="ARBA00023125"/>
    </source>
</evidence>
<accession>A0A1I0BVF0</accession>
<feature type="short sequence motif" description="Polymerase core binding" evidence="6">
    <location>
        <begin position="58"/>
        <end position="71"/>
    </location>
</feature>
<dbReference type="AlphaFoldDB" id="A0A1I0BVF0"/>
<dbReference type="EMBL" id="FOHU01000004">
    <property type="protein sequence ID" value="SET11050.1"/>
    <property type="molecule type" value="Genomic_DNA"/>
</dbReference>
<dbReference type="InterPro" id="IPR007627">
    <property type="entry name" value="RNA_pol_sigma70_r2"/>
</dbReference>
<keyword evidence="9" id="KW-1185">Reference proteome</keyword>
<organism evidence="8 9">
    <name type="scientific">Natronincola peptidivorans</name>
    <dbReference type="NCBI Taxonomy" id="426128"/>
    <lineage>
        <taxon>Bacteria</taxon>
        <taxon>Bacillati</taxon>
        <taxon>Bacillota</taxon>
        <taxon>Clostridia</taxon>
        <taxon>Peptostreptococcales</taxon>
        <taxon>Natronincolaceae</taxon>
        <taxon>Natronincola</taxon>
    </lineage>
</organism>
<dbReference type="PANTHER" id="PTHR30385">
    <property type="entry name" value="SIGMA FACTOR F FLAGELLAR"/>
    <property type="match status" value="1"/>
</dbReference>
<dbReference type="GO" id="GO:0005737">
    <property type="term" value="C:cytoplasm"/>
    <property type="evidence" value="ECO:0007669"/>
    <property type="project" value="UniProtKB-SubCell"/>
</dbReference>
<sequence length="243" mass="28211">MTKLLNLFKKKRKVEDRVIGIQQGELQEREKLIQEYIPFITKIISNQLGRYIEIENDDVFSIGLMAFNESIDKYDETKGKFLTFAAVVIRNRVIDEFRRESKKASTVQLPVEGDDGYETTGLAIDSFENQMELKMDMAALVEKMKSFGVSLDDLVKDAPKHKNTRNTSIKIGKYVYQQENLREKFIQRKHLPIKELVEDLHTTKKVIQGNRKFIIAVILILDSDLDTLKRYIIHAERGEKGEI</sequence>
<dbReference type="InterPro" id="IPR014284">
    <property type="entry name" value="RNA_pol_sigma-70_dom"/>
</dbReference>
<evidence type="ECO:0000313" key="9">
    <source>
        <dbReference type="Proteomes" id="UP000199568"/>
    </source>
</evidence>
<dbReference type="HAMAP" id="MF_02064">
    <property type="entry name" value="Sigma70_SigI"/>
    <property type="match status" value="1"/>
</dbReference>
<dbReference type="Gene3D" id="1.10.1740.10">
    <property type="match status" value="1"/>
</dbReference>
<keyword evidence="6" id="KW-0346">Stress response</keyword>
<reference evidence="8 9" key="1">
    <citation type="submission" date="2016-10" db="EMBL/GenBank/DDBJ databases">
        <authorList>
            <person name="de Groot N.N."/>
        </authorList>
    </citation>
    <scope>NUCLEOTIDE SEQUENCE [LARGE SCALE GENOMIC DNA]</scope>
    <source>
        <strain evidence="8 9">DSM 18979</strain>
    </source>
</reference>
<dbReference type="NCBIfam" id="TIGR02895">
    <property type="entry name" value="spore_sigI"/>
    <property type="match status" value="1"/>
</dbReference>
<evidence type="ECO:0000313" key="8">
    <source>
        <dbReference type="EMBL" id="SET11050.1"/>
    </source>
</evidence>
<comment type="activity regulation">
    <text evidence="6">Negatively regulated by the anti-sigma-I factor RsgI.</text>
</comment>
<feature type="domain" description="RNA polymerase sigma-70 region 2" evidence="7">
    <location>
        <begin position="32"/>
        <end position="102"/>
    </location>
</feature>
<keyword evidence="1 6" id="KW-0963">Cytoplasm</keyword>
<comment type="subunit">
    <text evidence="6">Interacts with RsgI.</text>
</comment>
<dbReference type="Proteomes" id="UP000199568">
    <property type="component" value="Unassembled WGS sequence"/>
</dbReference>
<dbReference type="InterPro" id="IPR014244">
    <property type="entry name" value="RNA_pol_sigma-I"/>
</dbReference>
<evidence type="ECO:0000256" key="3">
    <source>
        <dbReference type="ARBA" id="ARBA00023082"/>
    </source>
</evidence>
<dbReference type="OrthoDB" id="3190733at2"/>
<comment type="similarity">
    <text evidence="6">Belongs to the sigma-70 factor family. SigI subfamily.</text>
</comment>
<name>A0A1I0BVF0_9FIRM</name>
<evidence type="ECO:0000259" key="7">
    <source>
        <dbReference type="Pfam" id="PF04542"/>
    </source>
</evidence>
<evidence type="ECO:0000256" key="1">
    <source>
        <dbReference type="ARBA" id="ARBA00022490"/>
    </source>
</evidence>